<keyword evidence="2" id="KW-1185">Reference proteome</keyword>
<dbReference type="Proteomes" id="UP001497584">
    <property type="component" value="Chromosome"/>
</dbReference>
<organism evidence="1 2">
    <name type="scientific">Klebsiella phage vB_Kpn_K61PH164C1</name>
    <dbReference type="NCBI Taxonomy" id="3071663"/>
    <lineage>
        <taxon>Viruses</taxon>
        <taxon>Duplodnaviria</taxon>
        <taxon>Heunggongvirae</taxon>
        <taxon>Uroviricota</taxon>
        <taxon>Caudoviricetes</taxon>
        <taxon>Autographivirales</taxon>
        <taxon>Autosignataviridae</taxon>
        <taxon>Molineuxvirinae</taxon>
        <taxon>Gansuvirus</taxon>
        <taxon>Gansuvirus K61PH164C1</taxon>
    </lineage>
</organism>
<name>A0AAV1MK80_9CAUD</name>
<gene>
    <name evidence="1" type="ORF">K61PH164C1_LOCUS28</name>
</gene>
<proteinExistence type="predicted"/>
<accession>A0AAV1MK80</accession>
<evidence type="ECO:0000313" key="2">
    <source>
        <dbReference type="Proteomes" id="UP001497584"/>
    </source>
</evidence>
<evidence type="ECO:0000313" key="1">
    <source>
        <dbReference type="EMBL" id="CAK6604757.1"/>
    </source>
</evidence>
<sequence>MVTFTNMDCYELTENGDVVLVWGSTYYNYPSRAIRRIKAVYEP</sequence>
<reference evidence="1 2" key="1">
    <citation type="submission" date="2023-10" db="EMBL/GenBank/DDBJ databases">
        <authorList>
            <person name="Robby Concha-Eloko"/>
            <person name="Pilar Barberan- Martinez"/>
            <person name="Rafael Sanjuan"/>
            <person name="Pilar Domingo-Calap"/>
        </authorList>
    </citation>
    <scope>NUCLEOTIDE SEQUENCE [LARGE SCALE GENOMIC DNA]</scope>
</reference>
<protein>
    <submittedName>
        <fullName evidence="1">Uncharacterized protein</fullName>
    </submittedName>
</protein>
<dbReference type="EMBL" id="OY979414">
    <property type="protein sequence ID" value="CAK6604757.1"/>
    <property type="molecule type" value="Genomic_DNA"/>
</dbReference>